<sequence>MTRTVLVTGATSGIGFAFCEAYSKKNYQIILVARSQERLQSLSKQLTKNYGVQTFFFAKDLSKEGAAFELFQEIKAAKLKVDILINNAGFSNTGLFTSLPLEKIQQEMTLNIVSLTKLTHLFLDEMKQQHSGTIINLASIASFYPAPYESVYAATKAYVLSFSEALQYEYQEFGIRVLAVCPGYTKTSFFDGRKLPYTRARNPEMVVATTLKSLKTKKISVIDGFGNQLQFLLSRLLPRKLMLKLTGDSGKKAWADG</sequence>
<protein>
    <submittedName>
        <fullName evidence="4">SDR family oxidoreductase</fullName>
    </submittedName>
</protein>
<comment type="similarity">
    <text evidence="1 3">Belongs to the short-chain dehydrogenases/reductases (SDR) family.</text>
</comment>
<dbReference type="Pfam" id="PF00106">
    <property type="entry name" value="adh_short"/>
    <property type="match status" value="1"/>
</dbReference>
<dbReference type="SUPFAM" id="SSF51735">
    <property type="entry name" value="NAD(P)-binding Rossmann-fold domains"/>
    <property type="match status" value="1"/>
</dbReference>
<dbReference type="InterPro" id="IPR020904">
    <property type="entry name" value="Sc_DH/Rdtase_CS"/>
</dbReference>
<dbReference type="PRINTS" id="PR00080">
    <property type="entry name" value="SDRFAMILY"/>
</dbReference>
<evidence type="ECO:0000256" key="3">
    <source>
        <dbReference type="RuleBase" id="RU000363"/>
    </source>
</evidence>
<evidence type="ECO:0000313" key="5">
    <source>
        <dbReference type="Proteomes" id="UP000664601"/>
    </source>
</evidence>
<evidence type="ECO:0000313" key="4">
    <source>
        <dbReference type="EMBL" id="MBO1306884.1"/>
    </source>
</evidence>
<dbReference type="InterPro" id="IPR036291">
    <property type="entry name" value="NAD(P)-bd_dom_sf"/>
</dbReference>
<organism evidence="4 5">
    <name type="scientific">Candidatus Enterococcus moelleringii</name>
    <dbReference type="NCBI Taxonomy" id="2815325"/>
    <lineage>
        <taxon>Bacteria</taxon>
        <taxon>Bacillati</taxon>
        <taxon>Bacillota</taxon>
        <taxon>Bacilli</taxon>
        <taxon>Lactobacillales</taxon>
        <taxon>Enterococcaceae</taxon>
        <taxon>Enterococcus</taxon>
    </lineage>
</organism>
<reference evidence="4 5" key="1">
    <citation type="submission" date="2021-03" db="EMBL/GenBank/DDBJ databases">
        <title>Enterococcal diversity collection.</title>
        <authorList>
            <person name="Gilmore M.S."/>
            <person name="Schwartzman J."/>
            <person name="Van Tyne D."/>
            <person name="Martin M."/>
            <person name="Earl A.M."/>
            <person name="Manson A.L."/>
            <person name="Straub T."/>
            <person name="Salamzade R."/>
            <person name="Saavedra J."/>
            <person name="Lebreton F."/>
            <person name="Prichula J."/>
            <person name="Schaufler K."/>
            <person name="Gaca A."/>
            <person name="Sgardioli B."/>
            <person name="Wagenaar J."/>
            <person name="Strong T."/>
        </authorList>
    </citation>
    <scope>NUCLEOTIDE SEQUENCE [LARGE SCALE GENOMIC DNA]</scope>
    <source>
        <strain evidence="4 5">669A</strain>
    </source>
</reference>
<dbReference type="Gene3D" id="3.40.50.720">
    <property type="entry name" value="NAD(P)-binding Rossmann-like Domain"/>
    <property type="match status" value="1"/>
</dbReference>
<dbReference type="PIRSF" id="PIRSF000126">
    <property type="entry name" value="11-beta-HSD1"/>
    <property type="match status" value="1"/>
</dbReference>
<evidence type="ECO:0000256" key="2">
    <source>
        <dbReference type="ARBA" id="ARBA00023002"/>
    </source>
</evidence>
<evidence type="ECO:0000256" key="1">
    <source>
        <dbReference type="ARBA" id="ARBA00006484"/>
    </source>
</evidence>
<dbReference type="InterPro" id="IPR002347">
    <property type="entry name" value="SDR_fam"/>
</dbReference>
<keyword evidence="5" id="KW-1185">Reference proteome</keyword>
<accession>A0ABS3LB73</accession>
<dbReference type="RefSeq" id="WP_207673805.1">
    <property type="nucleotide sequence ID" value="NZ_JAFREM010000018.1"/>
</dbReference>
<gene>
    <name evidence="4" type="ORF">JZO70_11970</name>
</gene>
<dbReference type="PROSITE" id="PS00061">
    <property type="entry name" value="ADH_SHORT"/>
    <property type="match status" value="1"/>
</dbReference>
<comment type="caution">
    <text evidence="4">The sequence shown here is derived from an EMBL/GenBank/DDBJ whole genome shotgun (WGS) entry which is preliminary data.</text>
</comment>
<proteinExistence type="inferred from homology"/>
<keyword evidence="2" id="KW-0560">Oxidoreductase</keyword>
<dbReference type="Proteomes" id="UP000664601">
    <property type="component" value="Unassembled WGS sequence"/>
</dbReference>
<name>A0ABS3LB73_9ENTE</name>
<dbReference type="PANTHER" id="PTHR44196:SF2">
    <property type="entry name" value="SHORT-CHAIN DEHYDROGENASE-RELATED"/>
    <property type="match status" value="1"/>
</dbReference>
<dbReference type="EMBL" id="JAFREM010000018">
    <property type="protein sequence ID" value="MBO1306884.1"/>
    <property type="molecule type" value="Genomic_DNA"/>
</dbReference>
<dbReference type="PRINTS" id="PR00081">
    <property type="entry name" value="GDHRDH"/>
</dbReference>
<dbReference type="PANTHER" id="PTHR44196">
    <property type="entry name" value="DEHYDROGENASE/REDUCTASE SDR FAMILY MEMBER 7B"/>
    <property type="match status" value="1"/>
</dbReference>